<organism evidence="1 2">
    <name type="scientific">Pleuronectes platessa</name>
    <name type="common">European plaice</name>
    <dbReference type="NCBI Taxonomy" id="8262"/>
    <lineage>
        <taxon>Eukaryota</taxon>
        <taxon>Metazoa</taxon>
        <taxon>Chordata</taxon>
        <taxon>Craniata</taxon>
        <taxon>Vertebrata</taxon>
        <taxon>Euteleostomi</taxon>
        <taxon>Actinopterygii</taxon>
        <taxon>Neopterygii</taxon>
        <taxon>Teleostei</taxon>
        <taxon>Neoteleostei</taxon>
        <taxon>Acanthomorphata</taxon>
        <taxon>Carangaria</taxon>
        <taxon>Pleuronectiformes</taxon>
        <taxon>Pleuronectoidei</taxon>
        <taxon>Pleuronectidae</taxon>
        <taxon>Pleuronectes</taxon>
    </lineage>
</organism>
<accession>A0A9N7Y6C1</accession>
<reference evidence="1" key="1">
    <citation type="submission" date="2020-03" db="EMBL/GenBank/DDBJ databases">
        <authorList>
            <person name="Weist P."/>
        </authorList>
    </citation>
    <scope>NUCLEOTIDE SEQUENCE</scope>
</reference>
<keyword evidence="2" id="KW-1185">Reference proteome</keyword>
<dbReference type="Proteomes" id="UP001153269">
    <property type="component" value="Unassembled WGS sequence"/>
</dbReference>
<gene>
    <name evidence="1" type="ORF">PLEPLA_LOCUS2130</name>
</gene>
<name>A0A9N7Y6C1_PLEPL</name>
<evidence type="ECO:0000313" key="2">
    <source>
        <dbReference type="Proteomes" id="UP001153269"/>
    </source>
</evidence>
<proteinExistence type="predicted"/>
<comment type="caution">
    <text evidence="1">The sequence shown here is derived from an EMBL/GenBank/DDBJ whole genome shotgun (WGS) entry which is preliminary data.</text>
</comment>
<protein>
    <submittedName>
        <fullName evidence="1">Uncharacterized protein</fullName>
    </submittedName>
</protein>
<evidence type="ECO:0000313" key="1">
    <source>
        <dbReference type="EMBL" id="CAB1414421.1"/>
    </source>
</evidence>
<dbReference type="EMBL" id="CADEAL010000104">
    <property type="protein sequence ID" value="CAB1414421.1"/>
    <property type="molecule type" value="Genomic_DNA"/>
</dbReference>
<dbReference type="AlphaFoldDB" id="A0A9N7Y6C1"/>
<sequence>MHYPTSYPTFYLTRSDQCASSLLNNDGSGVVLIGEIPVPPSALSGPLREITSHTDRRLLTVPPLRRYSADLAAGEMAMGFWQRFPALSSGSLVVGLLAQPVYLQVFGRQLALDAQCLHGPRGCWDLGTLAPNTNG</sequence>